<evidence type="ECO:0000313" key="4">
    <source>
        <dbReference type="Proteomes" id="UP000593571"/>
    </source>
</evidence>
<feature type="compositionally biased region" description="Polar residues" evidence="2">
    <location>
        <begin position="401"/>
        <end position="410"/>
    </location>
</feature>
<evidence type="ECO:0000256" key="1">
    <source>
        <dbReference type="SAM" id="Coils"/>
    </source>
</evidence>
<dbReference type="InterPro" id="IPR039284">
    <property type="entry name" value="CCDC159/163"/>
</dbReference>
<dbReference type="EMBL" id="JACASE010000016">
    <property type="protein sequence ID" value="KAF6400609.1"/>
    <property type="molecule type" value="Genomic_DNA"/>
</dbReference>
<name>A0A7J8BQ09_ROUAE</name>
<keyword evidence="4" id="KW-1185">Reference proteome</keyword>
<evidence type="ECO:0000313" key="3">
    <source>
        <dbReference type="EMBL" id="KAF6400609.1"/>
    </source>
</evidence>
<organism evidence="3 4">
    <name type="scientific">Rousettus aegyptiacus</name>
    <name type="common">Egyptian fruit bat</name>
    <name type="synonym">Pteropus aegyptiacus</name>
    <dbReference type="NCBI Taxonomy" id="9407"/>
    <lineage>
        <taxon>Eukaryota</taxon>
        <taxon>Metazoa</taxon>
        <taxon>Chordata</taxon>
        <taxon>Craniata</taxon>
        <taxon>Vertebrata</taxon>
        <taxon>Euteleostomi</taxon>
        <taxon>Mammalia</taxon>
        <taxon>Eutheria</taxon>
        <taxon>Laurasiatheria</taxon>
        <taxon>Chiroptera</taxon>
        <taxon>Yinpterochiroptera</taxon>
        <taxon>Pteropodoidea</taxon>
        <taxon>Pteropodidae</taxon>
        <taxon>Rousettinae</taxon>
        <taxon>Rousettus</taxon>
    </lineage>
</organism>
<dbReference type="PANTHER" id="PTHR34533">
    <property type="entry name" value="TRANSMEMBRANE PROTEIN CCDC163"/>
    <property type="match status" value="1"/>
</dbReference>
<dbReference type="Proteomes" id="UP000593571">
    <property type="component" value="Unassembled WGS sequence"/>
</dbReference>
<reference evidence="3 4" key="1">
    <citation type="journal article" date="2020" name="Nature">
        <title>Six reference-quality genomes reveal evolution of bat adaptations.</title>
        <authorList>
            <person name="Jebb D."/>
            <person name="Huang Z."/>
            <person name="Pippel M."/>
            <person name="Hughes G.M."/>
            <person name="Lavrichenko K."/>
            <person name="Devanna P."/>
            <person name="Winkler S."/>
            <person name="Jermiin L.S."/>
            <person name="Skirmuntt E.C."/>
            <person name="Katzourakis A."/>
            <person name="Burkitt-Gray L."/>
            <person name="Ray D.A."/>
            <person name="Sullivan K.A.M."/>
            <person name="Roscito J.G."/>
            <person name="Kirilenko B.M."/>
            <person name="Davalos L.M."/>
            <person name="Corthals A.P."/>
            <person name="Power M.L."/>
            <person name="Jones G."/>
            <person name="Ransome R.D."/>
            <person name="Dechmann D.K.N."/>
            <person name="Locatelli A.G."/>
            <person name="Puechmaille S.J."/>
            <person name="Fedrigo O."/>
            <person name="Jarvis E.D."/>
            <person name="Hiller M."/>
            <person name="Vernes S.C."/>
            <person name="Myers E.W."/>
            <person name="Teeling E.C."/>
        </authorList>
    </citation>
    <scope>NUCLEOTIDE SEQUENCE [LARGE SCALE GENOMIC DNA]</scope>
    <source>
        <strain evidence="3">MRouAeg1</strain>
        <tissue evidence="3">Muscle</tissue>
    </source>
</reference>
<gene>
    <name evidence="3" type="ORF">HJG63_002226</name>
</gene>
<sequence>MGEHEQVVCGSDPLLAGLPQDPDYSVPCYCSSPLPSNSCLLANRKCASSDKTVDYTIHWFRTPEPETLETAASEDIVTSTDWRPGRDSGPQSHWSPHFTNPDLQEHCNDQDLVKRHQSITKKPLETSSSKVKYKSIMMISDTQKLLRCELESLKSQLQAQTKAFEFLNHSVTMLEKESSLQQIKIQQLEEVLNPTSRQTEKEGHKGGMEQGKQELYGALAQGLQGLQKTLRDSEEVQQTRTTRCLQLLAQEIRDSKKFLWEELELVREEVTFIYQKLQAQEEEITDNLVNIQKMQKTQVKCRKVLTKMKQQGCETSNWPETEDTPLGGNGSWKNDLQKELSDIWSAVHVLQNSFDGLTLSSGNRPRAASLRGYKGLRCLSPPLPSWDSDSDSDQDPSQPPFSKNHSFPPA</sequence>
<feature type="coiled-coil region" evidence="1">
    <location>
        <begin position="263"/>
        <end position="294"/>
    </location>
</feature>
<feature type="region of interest" description="Disordered" evidence="2">
    <location>
        <begin position="312"/>
        <end position="332"/>
    </location>
</feature>
<comment type="caution">
    <text evidence="3">The sequence shown here is derived from an EMBL/GenBank/DDBJ whole genome shotgun (WGS) entry which is preliminary data.</text>
</comment>
<proteinExistence type="predicted"/>
<dbReference type="AlphaFoldDB" id="A0A7J8BQ09"/>
<accession>A0A7J8BQ09</accession>
<keyword evidence="1" id="KW-0175">Coiled coil</keyword>
<feature type="region of interest" description="Disordered" evidence="2">
    <location>
        <begin position="381"/>
        <end position="410"/>
    </location>
</feature>
<protein>
    <submittedName>
        <fullName evidence="3">Coiled-coil domain containing 159</fullName>
    </submittedName>
</protein>
<evidence type="ECO:0000256" key="2">
    <source>
        <dbReference type="SAM" id="MobiDB-lite"/>
    </source>
</evidence>
<dbReference type="PANTHER" id="PTHR34533:SF1">
    <property type="entry name" value="COILED-COIL DOMAIN-CONTAINING PROTEIN 159"/>
    <property type="match status" value="1"/>
</dbReference>